<keyword evidence="2" id="KW-1185">Reference proteome</keyword>
<proteinExistence type="predicted"/>
<reference evidence="1" key="1">
    <citation type="submission" date="2020-06" db="EMBL/GenBank/DDBJ databases">
        <title>Draft genome of Bugula neritina, a colonial animal packing powerful symbionts and potential medicines.</title>
        <authorList>
            <person name="Rayko M."/>
        </authorList>
    </citation>
    <scope>NUCLEOTIDE SEQUENCE [LARGE SCALE GENOMIC DNA]</scope>
    <source>
        <strain evidence="1">Kwan_BN1</strain>
    </source>
</reference>
<protein>
    <submittedName>
        <fullName evidence="1">Arp11</fullName>
    </submittedName>
</protein>
<gene>
    <name evidence="1" type="ORF">EB796_025073</name>
</gene>
<accession>A0A7J7IRP0</accession>
<dbReference type="EMBL" id="VXIV02003501">
    <property type="protein sequence ID" value="KAF6016613.1"/>
    <property type="molecule type" value="Genomic_DNA"/>
</dbReference>
<dbReference type="Gene3D" id="3.30.420.40">
    <property type="match status" value="2"/>
</dbReference>
<evidence type="ECO:0000313" key="2">
    <source>
        <dbReference type="Proteomes" id="UP000593567"/>
    </source>
</evidence>
<evidence type="ECO:0000313" key="1">
    <source>
        <dbReference type="EMBL" id="KAF6016613.1"/>
    </source>
</evidence>
<name>A0A7J7IRP0_BUGNE</name>
<comment type="caution">
    <text evidence="1">The sequence shown here is derived from an EMBL/GenBank/DDBJ whole genome shotgun (WGS) entry which is preliminary data.</text>
</comment>
<dbReference type="Proteomes" id="UP000593567">
    <property type="component" value="Unassembled WGS sequence"/>
</dbReference>
<sequence length="93" mass="10609">MPGFKHRLQCELTSLSKTPQYSQKIAVTEFAFHEPPVKENYTAWLGGEAIFGANNIEPYWEHVHKLDGQALTRETFESNNGLVPDWSNISLMD</sequence>
<dbReference type="AlphaFoldDB" id="A0A7J7IRP0"/>
<organism evidence="1 2">
    <name type="scientific">Bugula neritina</name>
    <name type="common">Brown bryozoan</name>
    <name type="synonym">Sertularia neritina</name>
    <dbReference type="NCBI Taxonomy" id="10212"/>
    <lineage>
        <taxon>Eukaryota</taxon>
        <taxon>Metazoa</taxon>
        <taxon>Spiralia</taxon>
        <taxon>Lophotrochozoa</taxon>
        <taxon>Bryozoa</taxon>
        <taxon>Gymnolaemata</taxon>
        <taxon>Cheilostomatida</taxon>
        <taxon>Flustrina</taxon>
        <taxon>Buguloidea</taxon>
        <taxon>Bugulidae</taxon>
        <taxon>Bugula</taxon>
    </lineage>
</organism>
<dbReference type="OrthoDB" id="337660at2759"/>